<dbReference type="Proteomes" id="UP000586827">
    <property type="component" value="Unassembled WGS sequence"/>
</dbReference>
<protein>
    <submittedName>
        <fullName evidence="1">Uncharacterized protein</fullName>
    </submittedName>
</protein>
<organism evidence="1 2">
    <name type="scientific">Nocardia uniformis</name>
    <dbReference type="NCBI Taxonomy" id="53432"/>
    <lineage>
        <taxon>Bacteria</taxon>
        <taxon>Bacillati</taxon>
        <taxon>Actinomycetota</taxon>
        <taxon>Actinomycetes</taxon>
        <taxon>Mycobacteriales</taxon>
        <taxon>Nocardiaceae</taxon>
        <taxon>Nocardia</taxon>
    </lineage>
</organism>
<evidence type="ECO:0000313" key="1">
    <source>
        <dbReference type="EMBL" id="NNH73781.1"/>
    </source>
</evidence>
<keyword evidence="2" id="KW-1185">Reference proteome</keyword>
<dbReference type="EMBL" id="JABELX010000011">
    <property type="protein sequence ID" value="NNH73781.1"/>
    <property type="molecule type" value="Genomic_DNA"/>
</dbReference>
<comment type="caution">
    <text evidence="1">The sequence shown here is derived from an EMBL/GenBank/DDBJ whole genome shotgun (WGS) entry which is preliminary data.</text>
</comment>
<name>A0A849CIK4_9NOCA</name>
<reference evidence="1 2" key="1">
    <citation type="submission" date="2020-05" db="EMBL/GenBank/DDBJ databases">
        <title>MicrobeNet Type strains.</title>
        <authorList>
            <person name="Nicholson A.C."/>
        </authorList>
    </citation>
    <scope>NUCLEOTIDE SEQUENCE [LARGE SCALE GENOMIC DNA]</scope>
    <source>
        <strain evidence="1 2">JCM 3224</strain>
    </source>
</reference>
<dbReference type="RefSeq" id="WP_157552300.1">
    <property type="nucleotide sequence ID" value="NZ_JABELX010000011.1"/>
</dbReference>
<proteinExistence type="predicted"/>
<evidence type="ECO:0000313" key="2">
    <source>
        <dbReference type="Proteomes" id="UP000586827"/>
    </source>
</evidence>
<dbReference type="AlphaFoldDB" id="A0A849CIK4"/>
<accession>A0A849CIK4</accession>
<sequence length="155" mass="16240">MALTEVDADHYTGQAFGTHFTDASGRIACNFNPAQGGCVFSAPDHRAADSVPVCAGSDTPMPYAAIGWRSSEELTTQVPSTCRIANAFFNSPAAVAADGRFTDAALPLNSRITMTLGWPDTSNTITCTSTATEFRCVHGKSGHGFVATATAIEIF</sequence>
<gene>
    <name evidence="1" type="ORF">HLB23_28670</name>
</gene>